<evidence type="ECO:0000256" key="3">
    <source>
        <dbReference type="ARBA" id="ARBA00022833"/>
    </source>
</evidence>
<evidence type="ECO:0000256" key="5">
    <source>
        <dbReference type="PROSITE-ProRule" id="PRU00339"/>
    </source>
</evidence>
<dbReference type="Gene3D" id="1.25.40.10">
    <property type="entry name" value="Tetratricopeptide repeat domain"/>
    <property type="match status" value="1"/>
</dbReference>
<evidence type="ECO:0000256" key="1">
    <source>
        <dbReference type="ARBA" id="ARBA00022723"/>
    </source>
</evidence>
<dbReference type="SUPFAM" id="SSF144232">
    <property type="entry name" value="HIT/MYND zinc finger-like"/>
    <property type="match status" value="1"/>
</dbReference>
<feature type="domain" description="RING-type" evidence="6">
    <location>
        <begin position="327"/>
        <end position="376"/>
    </location>
</feature>
<evidence type="ECO:0000256" key="2">
    <source>
        <dbReference type="ARBA" id="ARBA00022771"/>
    </source>
</evidence>
<proteinExistence type="predicted"/>
<dbReference type="Pfam" id="PF01753">
    <property type="entry name" value="zf-MYND"/>
    <property type="match status" value="1"/>
</dbReference>
<reference evidence="8" key="1">
    <citation type="submission" date="2023-10" db="EMBL/GenBank/DDBJ databases">
        <authorList>
            <person name="Chen Y."/>
            <person name="Shah S."/>
            <person name="Dougan E. K."/>
            <person name="Thang M."/>
            <person name="Chan C."/>
        </authorList>
    </citation>
    <scope>NUCLEOTIDE SEQUENCE [LARGE SCALE GENOMIC DNA]</scope>
</reference>
<dbReference type="SMART" id="SM00184">
    <property type="entry name" value="RING"/>
    <property type="match status" value="1"/>
</dbReference>
<evidence type="ECO:0000313" key="8">
    <source>
        <dbReference type="EMBL" id="CAK0852453.1"/>
    </source>
</evidence>
<feature type="repeat" description="TPR" evidence="5">
    <location>
        <begin position="150"/>
        <end position="183"/>
    </location>
</feature>
<dbReference type="SUPFAM" id="SSF48452">
    <property type="entry name" value="TPR-like"/>
    <property type="match status" value="1"/>
</dbReference>
<evidence type="ECO:0000259" key="6">
    <source>
        <dbReference type="PROSITE" id="PS50089"/>
    </source>
</evidence>
<dbReference type="Proteomes" id="UP001189429">
    <property type="component" value="Unassembled WGS sequence"/>
</dbReference>
<gene>
    <name evidence="8" type="ORF">PCOR1329_LOCUS44231</name>
</gene>
<dbReference type="InterPro" id="IPR019734">
    <property type="entry name" value="TPR_rpt"/>
</dbReference>
<dbReference type="InterPro" id="IPR013083">
    <property type="entry name" value="Znf_RING/FYVE/PHD"/>
</dbReference>
<dbReference type="PROSITE" id="PS50005">
    <property type="entry name" value="TPR"/>
    <property type="match status" value="1"/>
</dbReference>
<dbReference type="SUPFAM" id="SSF57850">
    <property type="entry name" value="RING/U-box"/>
    <property type="match status" value="1"/>
</dbReference>
<evidence type="ECO:0000259" key="7">
    <source>
        <dbReference type="PROSITE" id="PS50865"/>
    </source>
</evidence>
<organism evidence="8 9">
    <name type="scientific">Prorocentrum cordatum</name>
    <dbReference type="NCBI Taxonomy" id="2364126"/>
    <lineage>
        <taxon>Eukaryota</taxon>
        <taxon>Sar</taxon>
        <taxon>Alveolata</taxon>
        <taxon>Dinophyceae</taxon>
        <taxon>Prorocentrales</taxon>
        <taxon>Prorocentraceae</taxon>
        <taxon>Prorocentrum</taxon>
    </lineage>
</organism>
<dbReference type="InterPro" id="IPR011990">
    <property type="entry name" value="TPR-like_helical_dom_sf"/>
</dbReference>
<dbReference type="InterPro" id="IPR001841">
    <property type="entry name" value="Znf_RING"/>
</dbReference>
<dbReference type="Pfam" id="PF13374">
    <property type="entry name" value="TPR_10"/>
    <property type="match status" value="1"/>
</dbReference>
<keyword evidence="2 4" id="KW-0863">Zinc-finger</keyword>
<sequence>MAFRADSPTPSDRSDADDELREGIEQIRRGDYRGAQRTLAGLHSADVSTAVEALRWSAHASAKLGAHDVADAQLQSALARVEELPAAQQPKARASIQLRLAAGEQRRGDDAEAERLQRAAIESLSVHAEDVGLDPVRAFQQRQNHQASLGSAWNNLGITLTRRGEQARAREAFEKAMTLREELGDKEGYCMAATNLLTLQCGDEAPSAEVLATMEEHLRTARQMGASHNLLVPLRVNLANCLEAAQAWRQAAKARRELFGLAVPEEELRLEARCEACQAFAPRLRCGRCRRVFFCTDACQRKAWPAHRHECTARDEAADRAKASRECPVCLEEVLLSSTSAASPVTVLECLHVLHSACWQGLLQSRQGEVICPVCRDTLPMSA</sequence>
<comment type="caution">
    <text evidence="8">The sequence shown here is derived from an EMBL/GenBank/DDBJ whole genome shotgun (WGS) entry which is preliminary data.</text>
</comment>
<dbReference type="PROSITE" id="PS50089">
    <property type="entry name" value="ZF_RING_2"/>
    <property type="match status" value="1"/>
</dbReference>
<evidence type="ECO:0008006" key="10">
    <source>
        <dbReference type="Google" id="ProtNLM"/>
    </source>
</evidence>
<evidence type="ECO:0000313" key="9">
    <source>
        <dbReference type="Proteomes" id="UP001189429"/>
    </source>
</evidence>
<dbReference type="Pfam" id="PF13639">
    <property type="entry name" value="zf-RING_2"/>
    <property type="match status" value="1"/>
</dbReference>
<keyword evidence="5" id="KW-0802">TPR repeat</keyword>
<keyword evidence="3" id="KW-0862">Zinc</keyword>
<dbReference type="EMBL" id="CAUYUJ010015315">
    <property type="protein sequence ID" value="CAK0852453.1"/>
    <property type="molecule type" value="Genomic_DNA"/>
</dbReference>
<accession>A0ABN9U103</accession>
<feature type="domain" description="MYND-type" evidence="7">
    <location>
        <begin position="274"/>
        <end position="311"/>
    </location>
</feature>
<dbReference type="Gene3D" id="3.30.40.10">
    <property type="entry name" value="Zinc/RING finger domain, C3HC4 (zinc finger)"/>
    <property type="match status" value="1"/>
</dbReference>
<protein>
    <recommendedName>
        <fullName evidence="10">Anaphase-promoting complex subunit 11</fullName>
    </recommendedName>
</protein>
<dbReference type="PROSITE" id="PS50865">
    <property type="entry name" value="ZF_MYND_2"/>
    <property type="match status" value="1"/>
</dbReference>
<evidence type="ECO:0000256" key="4">
    <source>
        <dbReference type="PROSITE-ProRule" id="PRU00134"/>
    </source>
</evidence>
<keyword evidence="1" id="KW-0479">Metal-binding</keyword>
<dbReference type="Gene3D" id="6.10.140.2220">
    <property type="match status" value="1"/>
</dbReference>
<name>A0ABN9U103_9DINO</name>
<keyword evidence="9" id="KW-1185">Reference proteome</keyword>
<dbReference type="InterPro" id="IPR002893">
    <property type="entry name" value="Znf_MYND"/>
</dbReference>
<dbReference type="PROSITE" id="PS01360">
    <property type="entry name" value="ZF_MYND_1"/>
    <property type="match status" value="1"/>
</dbReference>